<dbReference type="Pfam" id="PF12850">
    <property type="entry name" value="Metallophos_2"/>
    <property type="match status" value="1"/>
</dbReference>
<dbReference type="GO" id="GO:0016787">
    <property type="term" value="F:hydrolase activity"/>
    <property type="evidence" value="ECO:0007669"/>
    <property type="project" value="UniProtKB-UniRule"/>
</dbReference>
<dbReference type="RefSeq" id="WP_092492403.1">
    <property type="nucleotide sequence ID" value="NZ_FNKD01000002.1"/>
</dbReference>
<dbReference type="EMBL" id="FNKD01000002">
    <property type="protein sequence ID" value="SDQ45567.1"/>
    <property type="molecule type" value="Genomic_DNA"/>
</dbReference>
<gene>
    <name evidence="4" type="ORF">SAMN05216231_1546</name>
</gene>
<protein>
    <recommendedName>
        <fullName evidence="2">Phosphoesterase</fullName>
        <ecNumber evidence="2">3.1.4.-</ecNumber>
    </recommendedName>
</protein>
<keyword evidence="2" id="KW-0479">Metal-binding</keyword>
<organism evidence="4 5">
    <name type="scientific">Virgibacillus salinus</name>
    <dbReference type="NCBI Taxonomy" id="553311"/>
    <lineage>
        <taxon>Bacteria</taxon>
        <taxon>Bacillati</taxon>
        <taxon>Bacillota</taxon>
        <taxon>Bacilli</taxon>
        <taxon>Bacillales</taxon>
        <taxon>Bacillaceae</taxon>
        <taxon>Virgibacillus</taxon>
    </lineage>
</organism>
<dbReference type="EC" id="3.1.4.-" evidence="2"/>
<name>A0A1H1B0X6_9BACI</name>
<dbReference type="Gene3D" id="3.60.21.10">
    <property type="match status" value="1"/>
</dbReference>
<sequence>MPSVLIVSDSHGSTNELKEIKERHALKYMIHCGDSELDMDAPEMTGFIKVAGNCDFDSRYPLEQTSLIEGLRFYIAHGHHHHVKSNLMTIAYRAEEEDAQVVCYGHTHIAMAEKVGNQLVINPGSILLPRVRADKTYAILKWDDLDAVQVNYYTVKGDFIEDLSIDITFT</sequence>
<feature type="domain" description="Calcineurin-like phosphoesterase" evidence="3">
    <location>
        <begin position="4"/>
        <end position="143"/>
    </location>
</feature>
<dbReference type="PANTHER" id="PTHR11124">
    <property type="entry name" value="VACUOLAR SORTING PROTEIN VPS29"/>
    <property type="match status" value="1"/>
</dbReference>
<dbReference type="SUPFAM" id="SSF56300">
    <property type="entry name" value="Metallo-dependent phosphatases"/>
    <property type="match status" value="1"/>
</dbReference>
<dbReference type="InterPro" id="IPR024654">
    <property type="entry name" value="Calcineurin-like_PHP_lpxH"/>
</dbReference>
<dbReference type="InterPro" id="IPR029052">
    <property type="entry name" value="Metallo-depent_PP-like"/>
</dbReference>
<dbReference type="AlphaFoldDB" id="A0A1H1B0X6"/>
<evidence type="ECO:0000259" key="3">
    <source>
        <dbReference type="Pfam" id="PF12850"/>
    </source>
</evidence>
<evidence type="ECO:0000313" key="5">
    <source>
        <dbReference type="Proteomes" id="UP000199444"/>
    </source>
</evidence>
<evidence type="ECO:0000256" key="1">
    <source>
        <dbReference type="ARBA" id="ARBA00008950"/>
    </source>
</evidence>
<dbReference type="Proteomes" id="UP000199444">
    <property type="component" value="Unassembled WGS sequence"/>
</dbReference>
<dbReference type="NCBIfam" id="TIGR00040">
    <property type="entry name" value="yfcE"/>
    <property type="match status" value="1"/>
</dbReference>
<comment type="similarity">
    <text evidence="1 2">Belongs to the metallophosphoesterase superfamily. YfcE family.</text>
</comment>
<evidence type="ECO:0000256" key="2">
    <source>
        <dbReference type="RuleBase" id="RU362039"/>
    </source>
</evidence>
<evidence type="ECO:0000313" key="4">
    <source>
        <dbReference type="EMBL" id="SDQ45567.1"/>
    </source>
</evidence>
<dbReference type="GO" id="GO:0046872">
    <property type="term" value="F:metal ion binding"/>
    <property type="evidence" value="ECO:0007669"/>
    <property type="project" value="UniProtKB-KW"/>
</dbReference>
<dbReference type="STRING" id="553311.SAMN05216231_1546"/>
<reference evidence="4 5" key="1">
    <citation type="submission" date="2016-10" db="EMBL/GenBank/DDBJ databases">
        <authorList>
            <person name="de Groot N.N."/>
        </authorList>
    </citation>
    <scope>NUCLEOTIDE SEQUENCE [LARGE SCALE GENOMIC DNA]</scope>
    <source>
        <strain evidence="4 5">CGMCC 1.10449</strain>
    </source>
</reference>
<keyword evidence="5" id="KW-1185">Reference proteome</keyword>
<accession>A0A1H1B0X6</accession>
<dbReference type="InterPro" id="IPR000979">
    <property type="entry name" value="Phosphodiesterase_MJ0936/Vps29"/>
</dbReference>
<comment type="cofactor">
    <cofactor evidence="2">
        <name>a divalent metal cation</name>
        <dbReference type="ChEBI" id="CHEBI:60240"/>
    </cofactor>
</comment>
<proteinExistence type="inferred from homology"/>